<dbReference type="AlphaFoldDB" id="A0A371NZW8"/>
<reference evidence="2 3" key="1">
    <citation type="submission" date="2018-08" db="EMBL/GenBank/DDBJ databases">
        <title>Isolation, diversity and antifungal activity of Actinobacteria from cow dung.</title>
        <authorList>
            <person name="Ling L."/>
        </authorList>
    </citation>
    <scope>NUCLEOTIDE SEQUENCE [LARGE SCALE GENOMIC DNA]</scope>
    <source>
        <strain evidence="2 3">NEAU-LLE</strain>
    </source>
</reference>
<evidence type="ECO:0000313" key="2">
    <source>
        <dbReference type="EMBL" id="REJ08522.1"/>
    </source>
</evidence>
<evidence type="ECO:0008006" key="4">
    <source>
        <dbReference type="Google" id="ProtNLM"/>
    </source>
</evidence>
<dbReference type="EMBL" id="QUAB01000010">
    <property type="protein sequence ID" value="REJ08522.1"/>
    <property type="molecule type" value="Genomic_DNA"/>
</dbReference>
<evidence type="ECO:0000313" key="3">
    <source>
        <dbReference type="Proteomes" id="UP000262172"/>
    </source>
</evidence>
<dbReference type="Proteomes" id="UP000262172">
    <property type="component" value="Unassembled WGS sequence"/>
</dbReference>
<sequence>MSRVNTALVALCLIGAVLGFVLGEPVVGTSLLVGGLIGGGGAIAARRGTSGDLERLNALEWADERDRTAGVKGLAVVGAVALVLGIVQLAIVAIAGVEQTARFMAVGMFLALAASWFFANWYFVRRG</sequence>
<organism evidence="2 3">
    <name type="scientific">Microbacterium bovistercoris</name>
    <dbReference type="NCBI Taxonomy" id="2293570"/>
    <lineage>
        <taxon>Bacteria</taxon>
        <taxon>Bacillati</taxon>
        <taxon>Actinomycetota</taxon>
        <taxon>Actinomycetes</taxon>
        <taxon>Micrococcales</taxon>
        <taxon>Microbacteriaceae</taxon>
        <taxon>Microbacterium</taxon>
    </lineage>
</organism>
<feature type="transmembrane region" description="Helical" evidence="1">
    <location>
        <begin position="74"/>
        <end position="96"/>
    </location>
</feature>
<keyword evidence="1" id="KW-1133">Transmembrane helix</keyword>
<proteinExistence type="predicted"/>
<keyword evidence="3" id="KW-1185">Reference proteome</keyword>
<keyword evidence="1" id="KW-0472">Membrane</keyword>
<comment type="caution">
    <text evidence="2">The sequence shown here is derived from an EMBL/GenBank/DDBJ whole genome shotgun (WGS) entry which is preliminary data.</text>
</comment>
<name>A0A371NZW8_9MICO</name>
<evidence type="ECO:0000256" key="1">
    <source>
        <dbReference type="SAM" id="Phobius"/>
    </source>
</evidence>
<feature type="transmembrane region" description="Helical" evidence="1">
    <location>
        <begin position="103"/>
        <end position="124"/>
    </location>
</feature>
<gene>
    <name evidence="2" type="ORF">DY023_00700</name>
</gene>
<keyword evidence="1" id="KW-0812">Transmembrane</keyword>
<accession>A0A371NZW8</accession>
<protein>
    <recommendedName>
        <fullName evidence="4">DUF2178 domain-containing protein</fullName>
    </recommendedName>
</protein>